<accession>A0ABD3WPK7</accession>
<dbReference type="InterPro" id="IPR017096">
    <property type="entry name" value="BTB-kelch_protein"/>
</dbReference>
<dbReference type="PANTHER" id="PTHR45632:SF3">
    <property type="entry name" value="KELCH-LIKE PROTEIN 32"/>
    <property type="match status" value="1"/>
</dbReference>
<dbReference type="InterPro" id="IPR006652">
    <property type="entry name" value="Kelch_1"/>
</dbReference>
<dbReference type="InterPro" id="IPR000210">
    <property type="entry name" value="BTB/POZ_dom"/>
</dbReference>
<gene>
    <name evidence="4" type="ORF">ACJMK2_037639</name>
</gene>
<dbReference type="Gene3D" id="2.120.10.80">
    <property type="entry name" value="Kelch-type beta propeller"/>
    <property type="match status" value="1"/>
</dbReference>
<dbReference type="Proteomes" id="UP001634394">
    <property type="component" value="Unassembled WGS sequence"/>
</dbReference>
<dbReference type="Gene3D" id="3.30.710.10">
    <property type="entry name" value="Potassium Channel Kv1.1, Chain A"/>
    <property type="match status" value="1"/>
</dbReference>
<protein>
    <recommendedName>
        <fullName evidence="3">BTB domain-containing protein</fullName>
    </recommendedName>
</protein>
<dbReference type="SUPFAM" id="SSF117281">
    <property type="entry name" value="Kelch motif"/>
    <property type="match status" value="1"/>
</dbReference>
<dbReference type="SMART" id="SM00225">
    <property type="entry name" value="BTB"/>
    <property type="match status" value="1"/>
</dbReference>
<comment type="caution">
    <text evidence="4">The sequence shown here is derived from an EMBL/GenBank/DDBJ whole genome shotgun (WGS) entry which is preliminary data.</text>
</comment>
<evidence type="ECO:0000313" key="4">
    <source>
        <dbReference type="EMBL" id="KAL3874657.1"/>
    </source>
</evidence>
<dbReference type="PIRSF" id="PIRSF037037">
    <property type="entry name" value="Kelch-like_protein_gigaxonin"/>
    <property type="match status" value="1"/>
</dbReference>
<dbReference type="PROSITE" id="PS50097">
    <property type="entry name" value="BTB"/>
    <property type="match status" value="1"/>
</dbReference>
<dbReference type="Pfam" id="PF24681">
    <property type="entry name" value="Kelch_KLHDC2_KLHL20_DRC7"/>
    <property type="match status" value="1"/>
</dbReference>
<dbReference type="SMART" id="SM00612">
    <property type="entry name" value="Kelch"/>
    <property type="match status" value="4"/>
</dbReference>
<keyword evidence="1" id="KW-0880">Kelch repeat</keyword>
<dbReference type="InterPro" id="IPR015915">
    <property type="entry name" value="Kelch-typ_b-propeller"/>
</dbReference>
<evidence type="ECO:0000256" key="1">
    <source>
        <dbReference type="ARBA" id="ARBA00022441"/>
    </source>
</evidence>
<keyword evidence="2" id="KW-0677">Repeat</keyword>
<dbReference type="InterPro" id="IPR011333">
    <property type="entry name" value="SKP1/BTB/POZ_sf"/>
</dbReference>
<proteinExistence type="predicted"/>
<evidence type="ECO:0000313" key="5">
    <source>
        <dbReference type="Proteomes" id="UP001634394"/>
    </source>
</evidence>
<sequence>MSHKDIDDLSNLIQPGSNSHSVIFRHESHDSILMREMKKLYDENLLIDVTLSVEEFEISCHKNVLASLSPYFRLMFTLDLLESKQNRIELHGVDAKSVKYIIEYAYTGKLKITRSNAQNLLAATSLFQILPVQRACARFMETQLDVQNCVGIHYFAHIHSCYDLKQKARECIEKYFSQVCKCEEFMSLSYDKVREIIMSDELNVESEETVLDSVIDWVKHNERDRKYYVGELLPHVRLGLVSSKYVKQQILENSLFQKDDVCQSLIRDFLDFEARPGSYNGSTEFSITLRSGMFQPENCLVFVGGKEPTNARPCINCYNPVTREAFYIEDFPEDRASGCYDVEDMACVVTKDNTLFAGGGIYIYHQIIDDSEDDSFEELEYKEHTVQKDFFQYDNDHNEWIQKSPMLFPKSNFTLAELNGKIYCFGGLTENKHPTEIVEVYDIEKNRWNYHGMLPTTLVDLSSVVYQNHIYLLGGRTGVGAHNNLLRYDPEQEEWTSLAGMLTPRFNFGASVVDGEIYVAGGQIYSHATYTISREVLRTVEIYNMGLNQWRQGPELPQELCNVCMTVFNGAIYASGTCNCDHDVTGLRHNKVCRLDLGTNQWKVVEEDLNRVRNFRCSAVKLHTRKLPRVFRQDVDT</sequence>
<dbReference type="AlphaFoldDB" id="A0ABD3WPK7"/>
<dbReference type="PANTHER" id="PTHR45632">
    <property type="entry name" value="LD33804P"/>
    <property type="match status" value="1"/>
</dbReference>
<dbReference type="EMBL" id="JBJQND010000006">
    <property type="protein sequence ID" value="KAL3874657.1"/>
    <property type="molecule type" value="Genomic_DNA"/>
</dbReference>
<dbReference type="SMART" id="SM00875">
    <property type="entry name" value="BACK"/>
    <property type="match status" value="1"/>
</dbReference>
<organism evidence="4 5">
    <name type="scientific">Sinanodonta woodiana</name>
    <name type="common">Chinese pond mussel</name>
    <name type="synonym">Anodonta woodiana</name>
    <dbReference type="NCBI Taxonomy" id="1069815"/>
    <lineage>
        <taxon>Eukaryota</taxon>
        <taxon>Metazoa</taxon>
        <taxon>Spiralia</taxon>
        <taxon>Lophotrochozoa</taxon>
        <taxon>Mollusca</taxon>
        <taxon>Bivalvia</taxon>
        <taxon>Autobranchia</taxon>
        <taxon>Heteroconchia</taxon>
        <taxon>Palaeoheterodonta</taxon>
        <taxon>Unionida</taxon>
        <taxon>Unionoidea</taxon>
        <taxon>Unionidae</taxon>
        <taxon>Unioninae</taxon>
        <taxon>Sinanodonta</taxon>
    </lineage>
</organism>
<evidence type="ECO:0000259" key="3">
    <source>
        <dbReference type="PROSITE" id="PS50097"/>
    </source>
</evidence>
<dbReference type="Pfam" id="PF07707">
    <property type="entry name" value="BACK"/>
    <property type="match status" value="1"/>
</dbReference>
<feature type="domain" description="BTB" evidence="3">
    <location>
        <begin position="47"/>
        <end position="114"/>
    </location>
</feature>
<dbReference type="FunFam" id="1.25.40.420:FF:000001">
    <property type="entry name" value="Kelch-like family member 12"/>
    <property type="match status" value="1"/>
</dbReference>
<reference evidence="4 5" key="1">
    <citation type="submission" date="2024-11" db="EMBL/GenBank/DDBJ databases">
        <title>Chromosome-level genome assembly of the freshwater bivalve Anodonta woodiana.</title>
        <authorList>
            <person name="Chen X."/>
        </authorList>
    </citation>
    <scope>NUCLEOTIDE SEQUENCE [LARGE SCALE GENOMIC DNA]</scope>
    <source>
        <strain evidence="4">MN2024</strain>
        <tissue evidence="4">Gills</tissue>
    </source>
</reference>
<dbReference type="Gene3D" id="1.25.40.420">
    <property type="match status" value="1"/>
</dbReference>
<name>A0ABD3WPK7_SINWO</name>
<keyword evidence="5" id="KW-1185">Reference proteome</keyword>
<dbReference type="InterPro" id="IPR011705">
    <property type="entry name" value="BACK"/>
</dbReference>
<dbReference type="Pfam" id="PF00651">
    <property type="entry name" value="BTB"/>
    <property type="match status" value="1"/>
</dbReference>
<evidence type="ECO:0000256" key="2">
    <source>
        <dbReference type="ARBA" id="ARBA00022737"/>
    </source>
</evidence>
<dbReference type="SUPFAM" id="SSF54695">
    <property type="entry name" value="POZ domain"/>
    <property type="match status" value="1"/>
</dbReference>